<reference evidence="2 4" key="1">
    <citation type="journal article" date="2012" name="Nature">
        <title>Algal genomes reveal evolutionary mosaicism and the fate of nucleomorphs.</title>
        <authorList>
            <consortium name="DOE Joint Genome Institute"/>
            <person name="Curtis B.A."/>
            <person name="Tanifuji G."/>
            <person name="Burki F."/>
            <person name="Gruber A."/>
            <person name="Irimia M."/>
            <person name="Maruyama S."/>
            <person name="Arias M.C."/>
            <person name="Ball S.G."/>
            <person name="Gile G.H."/>
            <person name="Hirakawa Y."/>
            <person name="Hopkins J.F."/>
            <person name="Kuo A."/>
            <person name="Rensing S.A."/>
            <person name="Schmutz J."/>
            <person name="Symeonidi A."/>
            <person name="Elias M."/>
            <person name="Eveleigh R.J."/>
            <person name="Herman E.K."/>
            <person name="Klute M.J."/>
            <person name="Nakayama T."/>
            <person name="Obornik M."/>
            <person name="Reyes-Prieto A."/>
            <person name="Armbrust E.V."/>
            <person name="Aves S.J."/>
            <person name="Beiko R.G."/>
            <person name="Coutinho P."/>
            <person name="Dacks J.B."/>
            <person name="Durnford D.G."/>
            <person name="Fast N.M."/>
            <person name="Green B.R."/>
            <person name="Grisdale C.J."/>
            <person name="Hempel F."/>
            <person name="Henrissat B."/>
            <person name="Hoppner M.P."/>
            <person name="Ishida K."/>
            <person name="Kim E."/>
            <person name="Koreny L."/>
            <person name="Kroth P.G."/>
            <person name="Liu Y."/>
            <person name="Malik S.B."/>
            <person name="Maier U.G."/>
            <person name="McRose D."/>
            <person name="Mock T."/>
            <person name="Neilson J.A."/>
            <person name="Onodera N.T."/>
            <person name="Poole A.M."/>
            <person name="Pritham E.J."/>
            <person name="Richards T.A."/>
            <person name="Rocap G."/>
            <person name="Roy S.W."/>
            <person name="Sarai C."/>
            <person name="Schaack S."/>
            <person name="Shirato S."/>
            <person name="Slamovits C.H."/>
            <person name="Spencer D.F."/>
            <person name="Suzuki S."/>
            <person name="Worden A.Z."/>
            <person name="Zauner S."/>
            <person name="Barry K."/>
            <person name="Bell C."/>
            <person name="Bharti A.K."/>
            <person name="Crow J.A."/>
            <person name="Grimwood J."/>
            <person name="Kramer R."/>
            <person name="Lindquist E."/>
            <person name="Lucas S."/>
            <person name="Salamov A."/>
            <person name="McFadden G.I."/>
            <person name="Lane C.E."/>
            <person name="Keeling P.J."/>
            <person name="Gray M.W."/>
            <person name="Grigoriev I.V."/>
            <person name="Archibald J.M."/>
        </authorList>
    </citation>
    <scope>NUCLEOTIDE SEQUENCE</scope>
    <source>
        <strain evidence="2 4">CCMP2712</strain>
    </source>
</reference>
<evidence type="ECO:0000313" key="2">
    <source>
        <dbReference type="EMBL" id="EKX35049.1"/>
    </source>
</evidence>
<feature type="transmembrane region" description="Helical" evidence="1">
    <location>
        <begin position="98"/>
        <end position="124"/>
    </location>
</feature>
<dbReference type="KEGG" id="gtt:GUITHDRAFT_155596"/>
<dbReference type="GeneID" id="17291788"/>
<feature type="transmembrane region" description="Helical" evidence="1">
    <location>
        <begin position="12"/>
        <end position="37"/>
    </location>
</feature>
<dbReference type="EMBL" id="JH993098">
    <property type="protein sequence ID" value="EKX35049.1"/>
    <property type="molecule type" value="Genomic_DNA"/>
</dbReference>
<evidence type="ECO:0000313" key="4">
    <source>
        <dbReference type="Proteomes" id="UP000011087"/>
    </source>
</evidence>
<keyword evidence="1" id="KW-1133">Transmembrane helix</keyword>
<evidence type="ECO:0000313" key="3">
    <source>
        <dbReference type="EnsemblProtists" id="EKX35049"/>
    </source>
</evidence>
<keyword evidence="1" id="KW-0812">Transmembrane</keyword>
<dbReference type="EnsemblProtists" id="EKX35049">
    <property type="protein sequence ID" value="EKX35049"/>
    <property type="gene ID" value="GUITHDRAFT_155596"/>
</dbReference>
<gene>
    <name evidence="2" type="ORF">GUITHDRAFT_155596</name>
</gene>
<keyword evidence="1" id="KW-0472">Membrane</keyword>
<dbReference type="RefSeq" id="XP_005822029.1">
    <property type="nucleotide sequence ID" value="XM_005821972.1"/>
</dbReference>
<protein>
    <submittedName>
        <fullName evidence="2 3">Uncharacterized protein</fullName>
    </submittedName>
</protein>
<organism evidence="2">
    <name type="scientific">Guillardia theta (strain CCMP2712)</name>
    <name type="common">Cryptophyte</name>
    <dbReference type="NCBI Taxonomy" id="905079"/>
    <lineage>
        <taxon>Eukaryota</taxon>
        <taxon>Cryptophyceae</taxon>
        <taxon>Pyrenomonadales</taxon>
        <taxon>Geminigeraceae</taxon>
        <taxon>Guillardia</taxon>
    </lineage>
</organism>
<dbReference type="AlphaFoldDB" id="L1IGJ6"/>
<name>L1IGJ6_GUITC</name>
<keyword evidence="4" id="KW-1185">Reference proteome</keyword>
<proteinExistence type="predicted"/>
<feature type="non-terminal residue" evidence="2">
    <location>
        <position position="173"/>
    </location>
</feature>
<sequence>MACEILGSRLALFIVNGLTLIFGCVLIFYGTVGYIRMGKEKTVGHVTNAFALVISMGTLTLVVSLFGLIGSCCARPPKLDEEGNPIEMKNWKKYSNRILMVYFTIIMIISACLLYGALLCFIWSEKAAEYTTSYWDVLQQILEGTSWDPKSLGNAMKKSAAAAGGFCLLSIFL</sequence>
<reference evidence="3" key="3">
    <citation type="submission" date="2016-03" db="UniProtKB">
        <authorList>
            <consortium name="EnsemblProtists"/>
        </authorList>
    </citation>
    <scope>IDENTIFICATION</scope>
</reference>
<dbReference type="HOGENOM" id="CLU_1551692_0_0_1"/>
<reference evidence="4" key="2">
    <citation type="submission" date="2012-11" db="EMBL/GenBank/DDBJ databases">
        <authorList>
            <person name="Kuo A."/>
            <person name="Curtis B.A."/>
            <person name="Tanifuji G."/>
            <person name="Burki F."/>
            <person name="Gruber A."/>
            <person name="Irimia M."/>
            <person name="Maruyama S."/>
            <person name="Arias M.C."/>
            <person name="Ball S.G."/>
            <person name="Gile G.H."/>
            <person name="Hirakawa Y."/>
            <person name="Hopkins J.F."/>
            <person name="Rensing S.A."/>
            <person name="Schmutz J."/>
            <person name="Symeonidi A."/>
            <person name="Elias M."/>
            <person name="Eveleigh R.J."/>
            <person name="Herman E.K."/>
            <person name="Klute M.J."/>
            <person name="Nakayama T."/>
            <person name="Obornik M."/>
            <person name="Reyes-Prieto A."/>
            <person name="Armbrust E.V."/>
            <person name="Aves S.J."/>
            <person name="Beiko R.G."/>
            <person name="Coutinho P."/>
            <person name="Dacks J.B."/>
            <person name="Durnford D.G."/>
            <person name="Fast N.M."/>
            <person name="Green B.R."/>
            <person name="Grisdale C."/>
            <person name="Hempe F."/>
            <person name="Henrissat B."/>
            <person name="Hoppner M.P."/>
            <person name="Ishida K.-I."/>
            <person name="Kim E."/>
            <person name="Koreny L."/>
            <person name="Kroth P.G."/>
            <person name="Liu Y."/>
            <person name="Malik S.-B."/>
            <person name="Maier U.G."/>
            <person name="McRose D."/>
            <person name="Mock T."/>
            <person name="Neilson J.A."/>
            <person name="Onodera N.T."/>
            <person name="Poole A.M."/>
            <person name="Pritham E.J."/>
            <person name="Richards T.A."/>
            <person name="Rocap G."/>
            <person name="Roy S.W."/>
            <person name="Sarai C."/>
            <person name="Schaack S."/>
            <person name="Shirato S."/>
            <person name="Slamovits C.H."/>
            <person name="Spencer D.F."/>
            <person name="Suzuki S."/>
            <person name="Worden A.Z."/>
            <person name="Zauner S."/>
            <person name="Barry K."/>
            <person name="Bell C."/>
            <person name="Bharti A.K."/>
            <person name="Crow J.A."/>
            <person name="Grimwood J."/>
            <person name="Kramer R."/>
            <person name="Lindquist E."/>
            <person name="Lucas S."/>
            <person name="Salamov A."/>
            <person name="McFadden G.I."/>
            <person name="Lane C.E."/>
            <person name="Keeling P.J."/>
            <person name="Gray M.W."/>
            <person name="Grigoriev I.V."/>
            <person name="Archibald J.M."/>
        </authorList>
    </citation>
    <scope>NUCLEOTIDE SEQUENCE</scope>
    <source>
        <strain evidence="4">CCMP2712</strain>
    </source>
</reference>
<dbReference type="Proteomes" id="UP000011087">
    <property type="component" value="Unassembled WGS sequence"/>
</dbReference>
<evidence type="ECO:0000256" key="1">
    <source>
        <dbReference type="SAM" id="Phobius"/>
    </source>
</evidence>
<dbReference type="PaxDb" id="55529-EKX35049"/>
<accession>L1IGJ6</accession>
<feature type="transmembrane region" description="Helical" evidence="1">
    <location>
        <begin position="49"/>
        <end position="69"/>
    </location>
</feature>